<dbReference type="KEGG" id="rba:RB1182"/>
<dbReference type="HOGENOM" id="CLU_2466902_0_0_0"/>
<dbReference type="AlphaFoldDB" id="Q7UXQ7"/>
<feature type="compositionally biased region" description="Polar residues" evidence="1">
    <location>
        <begin position="49"/>
        <end position="61"/>
    </location>
</feature>
<sequence length="88" mass="10014">MSTGYENVCKRGADPQEYDGNFTGHFCEHQRLRSFGSRSAVKLSIEINPRTQRPGSVTVRTSHPRGRSPHRPMRTSARKATYSHRQTV</sequence>
<dbReference type="EMBL" id="BX294134">
    <property type="protein sequence ID" value="CAD71946.1"/>
    <property type="molecule type" value="Genomic_DNA"/>
</dbReference>
<dbReference type="STRING" id="243090.RB1182"/>
<dbReference type="InParanoid" id="Q7UXQ7"/>
<reference evidence="2 3" key="1">
    <citation type="journal article" date="2003" name="Proc. Natl. Acad. Sci. U.S.A.">
        <title>Complete genome sequence of the marine planctomycete Pirellula sp. strain 1.</title>
        <authorList>
            <person name="Gloeckner F.O."/>
            <person name="Kube M."/>
            <person name="Bauer M."/>
            <person name="Teeling H."/>
            <person name="Lombardot T."/>
            <person name="Ludwig W."/>
            <person name="Gade D."/>
            <person name="Beck A."/>
            <person name="Borzym K."/>
            <person name="Heitmann K."/>
            <person name="Rabus R."/>
            <person name="Schlesner H."/>
            <person name="Amann R."/>
            <person name="Reinhardt R."/>
        </authorList>
    </citation>
    <scope>NUCLEOTIDE SEQUENCE [LARGE SCALE GENOMIC DNA]</scope>
    <source>
        <strain evidence="3">DSM 10527 / NCIMB 13988 / SH1</strain>
    </source>
</reference>
<evidence type="ECO:0000313" key="2">
    <source>
        <dbReference type="EMBL" id="CAD71946.1"/>
    </source>
</evidence>
<proteinExistence type="predicted"/>
<accession>Q7UXQ7</accession>
<protein>
    <submittedName>
        <fullName evidence="2">Uncharacterized protein</fullName>
    </submittedName>
</protein>
<dbReference type="EnsemblBacteria" id="CAD71946">
    <property type="protein sequence ID" value="CAD71946"/>
    <property type="gene ID" value="RB1182"/>
</dbReference>
<feature type="compositionally biased region" description="Basic residues" evidence="1">
    <location>
        <begin position="62"/>
        <end position="77"/>
    </location>
</feature>
<gene>
    <name evidence="2" type="ordered locus">RB1182</name>
</gene>
<feature type="region of interest" description="Disordered" evidence="1">
    <location>
        <begin position="49"/>
        <end position="88"/>
    </location>
</feature>
<dbReference type="Proteomes" id="UP000001025">
    <property type="component" value="Chromosome"/>
</dbReference>
<keyword evidence="3" id="KW-1185">Reference proteome</keyword>
<evidence type="ECO:0000313" key="3">
    <source>
        <dbReference type="Proteomes" id="UP000001025"/>
    </source>
</evidence>
<evidence type="ECO:0000256" key="1">
    <source>
        <dbReference type="SAM" id="MobiDB-lite"/>
    </source>
</evidence>
<organism evidence="2 3">
    <name type="scientific">Rhodopirellula baltica (strain DSM 10527 / NCIMB 13988 / SH1)</name>
    <dbReference type="NCBI Taxonomy" id="243090"/>
    <lineage>
        <taxon>Bacteria</taxon>
        <taxon>Pseudomonadati</taxon>
        <taxon>Planctomycetota</taxon>
        <taxon>Planctomycetia</taxon>
        <taxon>Pirellulales</taxon>
        <taxon>Pirellulaceae</taxon>
        <taxon>Rhodopirellula</taxon>
    </lineage>
</organism>
<name>Q7UXQ7_RHOBA</name>